<evidence type="ECO:0000256" key="1">
    <source>
        <dbReference type="ARBA" id="ARBA00022536"/>
    </source>
</evidence>
<dbReference type="SMART" id="SM00181">
    <property type="entry name" value="EGF"/>
    <property type="match status" value="3"/>
</dbReference>
<accession>A0A1I8FQ61</accession>
<dbReference type="InterPro" id="IPR000152">
    <property type="entry name" value="EGF-type_Asp/Asn_hydroxyl_site"/>
</dbReference>
<feature type="domain" description="EGF-like" evidence="7">
    <location>
        <begin position="80"/>
        <end position="116"/>
    </location>
</feature>
<keyword evidence="2" id="KW-0732">Signal</keyword>
<dbReference type="PANTHER" id="PTHR24049">
    <property type="entry name" value="CRUMBS FAMILY MEMBER"/>
    <property type="match status" value="1"/>
</dbReference>
<comment type="caution">
    <text evidence="6">Lacks conserved residue(s) required for the propagation of feature annotation.</text>
</comment>
<dbReference type="InterPro" id="IPR051022">
    <property type="entry name" value="Notch_Cell-Fate_Det"/>
</dbReference>
<dbReference type="InterPro" id="IPR049883">
    <property type="entry name" value="NOTCH1_EGF-like"/>
</dbReference>
<dbReference type="PROSITE" id="PS00022">
    <property type="entry name" value="EGF_1"/>
    <property type="match status" value="2"/>
</dbReference>
<dbReference type="SUPFAM" id="SSF57196">
    <property type="entry name" value="EGF/Laminin"/>
    <property type="match status" value="1"/>
</dbReference>
<dbReference type="GO" id="GO:0045197">
    <property type="term" value="P:establishment or maintenance of epithelial cell apical/basal polarity"/>
    <property type="evidence" value="ECO:0007669"/>
    <property type="project" value="TreeGrafter"/>
</dbReference>
<dbReference type="Pfam" id="PF12661">
    <property type="entry name" value="hEGF"/>
    <property type="match status" value="2"/>
</dbReference>
<dbReference type="InterPro" id="IPR018097">
    <property type="entry name" value="EGF_Ca-bd_CS"/>
</dbReference>
<keyword evidence="3" id="KW-0677">Repeat</keyword>
<feature type="disulfide bond" evidence="6">
    <location>
        <begin position="106"/>
        <end position="115"/>
    </location>
</feature>
<proteinExistence type="predicted"/>
<keyword evidence="1 6" id="KW-0245">EGF-like domain</keyword>
<dbReference type="SUPFAM" id="SSF57184">
    <property type="entry name" value="Growth factor receptor domain"/>
    <property type="match status" value="1"/>
</dbReference>
<dbReference type="WBParaSite" id="maker-unitig_44051-snap-gene-0.2-mRNA-1">
    <property type="protein sequence ID" value="maker-unitig_44051-snap-gene-0.2-mRNA-1"/>
    <property type="gene ID" value="maker-unitig_44051-snap-gene-0.2"/>
</dbReference>
<dbReference type="PRINTS" id="PR00010">
    <property type="entry name" value="EGFBLOOD"/>
</dbReference>
<dbReference type="GO" id="GO:0005886">
    <property type="term" value="C:plasma membrane"/>
    <property type="evidence" value="ECO:0007669"/>
    <property type="project" value="TreeGrafter"/>
</dbReference>
<dbReference type="GO" id="GO:0005509">
    <property type="term" value="F:calcium ion binding"/>
    <property type="evidence" value="ECO:0007669"/>
    <property type="project" value="InterPro"/>
</dbReference>
<dbReference type="PROSITE" id="PS01187">
    <property type="entry name" value="EGF_CA"/>
    <property type="match status" value="2"/>
</dbReference>
<evidence type="ECO:0000259" key="7">
    <source>
        <dbReference type="PROSITE" id="PS50026"/>
    </source>
</evidence>
<feature type="domain" description="EGF-like" evidence="7">
    <location>
        <begin position="297"/>
        <end position="329"/>
    </location>
</feature>
<sequence>AARALCGTAATTLPTRRCLHRRLADVRLSAGLRRRPLRAARSVPAQPVPSGQRMRRELHQLGLPVPLSVSGFVGDTCSIDVNECLSAPCANGGSCVNTEGGYSCRCPAGFEGRHCELPFCRPIDCRLNGGCYNGGVCSGDFDGKCRCVDGFSGTRCEVPPQSESVSDPCASNQPCLHGGLCRSFARHRHIRMRLRVRLVGPSLRAAAEPVHRIIVSWPRPLLADSSWRIQLPLSCGISRPILRAFYRSRPACRQSSRNPAIPAGAVLVSERRPLWLASNFRCASVDAVSPAVAAEIDVNECEQFGGACLNGGECVDEPGGFRCTCKPGF</sequence>
<dbReference type="PANTHER" id="PTHR24049:SF22">
    <property type="entry name" value="DROSOPHILA CRUMBS HOMOLOG"/>
    <property type="match status" value="1"/>
</dbReference>
<dbReference type="InterPro" id="IPR013032">
    <property type="entry name" value="EGF-like_CS"/>
</dbReference>
<dbReference type="SMART" id="SM00179">
    <property type="entry name" value="EGF_CA"/>
    <property type="match status" value="2"/>
</dbReference>
<dbReference type="PROSITE" id="PS00010">
    <property type="entry name" value="ASX_HYDROXYL"/>
    <property type="match status" value="2"/>
</dbReference>
<dbReference type="PROSITE" id="PS50026">
    <property type="entry name" value="EGF_3"/>
    <property type="match status" value="3"/>
</dbReference>
<name>A0A1I8FQ61_9PLAT</name>
<dbReference type="InterPro" id="IPR001881">
    <property type="entry name" value="EGF-like_Ca-bd_dom"/>
</dbReference>
<evidence type="ECO:0000256" key="2">
    <source>
        <dbReference type="ARBA" id="ARBA00022729"/>
    </source>
</evidence>
<reference evidence="9" key="1">
    <citation type="submission" date="2016-11" db="UniProtKB">
        <authorList>
            <consortium name="WormBaseParasite"/>
        </authorList>
    </citation>
    <scope>IDENTIFICATION</scope>
</reference>
<evidence type="ECO:0000256" key="3">
    <source>
        <dbReference type="ARBA" id="ARBA00022737"/>
    </source>
</evidence>
<dbReference type="InterPro" id="IPR000742">
    <property type="entry name" value="EGF"/>
</dbReference>
<dbReference type="Pfam" id="PF07645">
    <property type="entry name" value="EGF_CA"/>
    <property type="match status" value="1"/>
</dbReference>
<protein>
    <submittedName>
        <fullName evidence="9">EGF-like domain-containing protein</fullName>
    </submittedName>
</protein>
<feature type="domain" description="EGF-like" evidence="7">
    <location>
        <begin position="121"/>
        <end position="157"/>
    </location>
</feature>
<dbReference type="CDD" id="cd00054">
    <property type="entry name" value="EGF_CA"/>
    <property type="match status" value="2"/>
</dbReference>
<dbReference type="FunFam" id="2.10.25.10:FF:000327">
    <property type="entry name" value="neurogenic locus notch homolog protein 4"/>
    <property type="match status" value="1"/>
</dbReference>
<dbReference type="Gene3D" id="2.10.25.10">
    <property type="entry name" value="Laminin"/>
    <property type="match status" value="3"/>
</dbReference>
<evidence type="ECO:0000256" key="5">
    <source>
        <dbReference type="ARBA" id="ARBA00023180"/>
    </source>
</evidence>
<evidence type="ECO:0000313" key="8">
    <source>
        <dbReference type="Proteomes" id="UP000095280"/>
    </source>
</evidence>
<feature type="disulfide bond" evidence="6">
    <location>
        <begin position="147"/>
        <end position="156"/>
    </location>
</feature>
<dbReference type="GO" id="GO:0007157">
    <property type="term" value="P:heterophilic cell-cell adhesion via plasma membrane cell adhesion molecules"/>
    <property type="evidence" value="ECO:0007669"/>
    <property type="project" value="TreeGrafter"/>
</dbReference>
<evidence type="ECO:0000256" key="6">
    <source>
        <dbReference type="PROSITE-ProRule" id="PRU00076"/>
    </source>
</evidence>
<dbReference type="PROSITE" id="PS01186">
    <property type="entry name" value="EGF_2"/>
    <property type="match status" value="2"/>
</dbReference>
<dbReference type="Proteomes" id="UP000095280">
    <property type="component" value="Unplaced"/>
</dbReference>
<organism evidence="8 9">
    <name type="scientific">Macrostomum lignano</name>
    <dbReference type="NCBI Taxonomy" id="282301"/>
    <lineage>
        <taxon>Eukaryota</taxon>
        <taxon>Metazoa</taxon>
        <taxon>Spiralia</taxon>
        <taxon>Lophotrochozoa</taxon>
        <taxon>Platyhelminthes</taxon>
        <taxon>Rhabditophora</taxon>
        <taxon>Macrostomorpha</taxon>
        <taxon>Macrostomida</taxon>
        <taxon>Macrostomidae</taxon>
        <taxon>Macrostomum</taxon>
    </lineage>
</organism>
<keyword evidence="8" id="KW-1185">Reference proteome</keyword>
<dbReference type="InterPro" id="IPR009030">
    <property type="entry name" value="Growth_fac_rcpt_cys_sf"/>
</dbReference>
<keyword evidence="4 6" id="KW-1015">Disulfide bond</keyword>
<keyword evidence="5" id="KW-0325">Glycoprotein</keyword>
<dbReference type="AlphaFoldDB" id="A0A1I8FQ61"/>
<dbReference type="GO" id="GO:0032991">
    <property type="term" value="C:protein-containing complex"/>
    <property type="evidence" value="ECO:0007669"/>
    <property type="project" value="TreeGrafter"/>
</dbReference>
<evidence type="ECO:0000313" key="9">
    <source>
        <dbReference type="WBParaSite" id="maker-unitig_44051-snap-gene-0.2-mRNA-1"/>
    </source>
</evidence>
<evidence type="ECO:0000256" key="4">
    <source>
        <dbReference type="ARBA" id="ARBA00023157"/>
    </source>
</evidence>